<keyword evidence="2" id="KW-1185">Reference proteome</keyword>
<comment type="caution">
    <text evidence="1">The sequence shown here is derived from an EMBL/GenBank/DDBJ whole genome shotgun (WGS) entry which is preliminary data.</text>
</comment>
<sequence length="63" mass="6878">MPCSTVNWTSPMTLRYLTNCAGRKRARWCFLGTKTRSRGPPPTTKAASTCCLTTPLMVVAPST</sequence>
<evidence type="ECO:0000313" key="1">
    <source>
        <dbReference type="EMBL" id="CAG2066619.1"/>
    </source>
</evidence>
<dbReference type="EMBL" id="CAJPIN010056576">
    <property type="protein sequence ID" value="CAG2066619.1"/>
    <property type="molecule type" value="Genomic_DNA"/>
</dbReference>
<dbReference type="Proteomes" id="UP001153148">
    <property type="component" value="Unassembled WGS sequence"/>
</dbReference>
<accession>A0ABN7PHM3</accession>
<evidence type="ECO:0000313" key="2">
    <source>
        <dbReference type="Proteomes" id="UP001153148"/>
    </source>
</evidence>
<protein>
    <submittedName>
        <fullName evidence="1">Uncharacterized protein</fullName>
    </submittedName>
</protein>
<gene>
    <name evidence="1" type="ORF">TPAB3V08_LOCUS13562</name>
</gene>
<name>A0ABN7PHM3_TIMPD</name>
<organism evidence="1 2">
    <name type="scientific">Timema podura</name>
    <name type="common">Walking stick</name>
    <dbReference type="NCBI Taxonomy" id="61482"/>
    <lineage>
        <taxon>Eukaryota</taxon>
        <taxon>Metazoa</taxon>
        <taxon>Ecdysozoa</taxon>
        <taxon>Arthropoda</taxon>
        <taxon>Hexapoda</taxon>
        <taxon>Insecta</taxon>
        <taxon>Pterygota</taxon>
        <taxon>Neoptera</taxon>
        <taxon>Polyneoptera</taxon>
        <taxon>Phasmatodea</taxon>
        <taxon>Timematodea</taxon>
        <taxon>Timematoidea</taxon>
        <taxon>Timematidae</taxon>
        <taxon>Timema</taxon>
    </lineage>
</organism>
<proteinExistence type="predicted"/>
<reference evidence="1" key="1">
    <citation type="submission" date="2021-03" db="EMBL/GenBank/DDBJ databases">
        <authorList>
            <person name="Tran Van P."/>
        </authorList>
    </citation>
    <scope>NUCLEOTIDE SEQUENCE</scope>
</reference>